<evidence type="ECO:0000313" key="1">
    <source>
        <dbReference type="EMBL" id="SBS57644.1"/>
    </source>
</evidence>
<protein>
    <submittedName>
        <fullName evidence="1">Uncharacterized protein</fullName>
    </submittedName>
</protein>
<name>A0A1A8VAD6_NOTFU</name>
<sequence>ATISVSLMMLAATNETLQQTDDLVECFHLFL</sequence>
<reference evidence="1" key="2">
    <citation type="submission" date="2016-06" db="EMBL/GenBank/DDBJ databases">
        <title>The genome of a short-lived fish provides insights into sex chromosome evolution and the genetic control of aging.</title>
        <authorList>
            <person name="Reichwald K."/>
            <person name="Felder M."/>
            <person name="Petzold A."/>
            <person name="Koch P."/>
            <person name="Groth M."/>
            <person name="Platzer M."/>
        </authorList>
    </citation>
    <scope>NUCLEOTIDE SEQUENCE</scope>
    <source>
        <tissue evidence="1">Brain</tissue>
    </source>
</reference>
<gene>
    <name evidence="1" type="primary">Nfu_g_1_010766</name>
</gene>
<feature type="non-terminal residue" evidence="1">
    <location>
        <position position="1"/>
    </location>
</feature>
<proteinExistence type="predicted"/>
<dbReference type="AlphaFoldDB" id="A0A1A8VAD6"/>
<accession>A0A1A8VAD6</accession>
<dbReference type="EMBL" id="HAEJ01017187">
    <property type="protein sequence ID" value="SBS57644.1"/>
    <property type="molecule type" value="Transcribed_RNA"/>
</dbReference>
<organism evidence="1">
    <name type="scientific">Nothobranchius furzeri</name>
    <name type="common">Turquoise killifish</name>
    <dbReference type="NCBI Taxonomy" id="105023"/>
    <lineage>
        <taxon>Eukaryota</taxon>
        <taxon>Metazoa</taxon>
        <taxon>Chordata</taxon>
        <taxon>Craniata</taxon>
        <taxon>Vertebrata</taxon>
        <taxon>Euteleostomi</taxon>
        <taxon>Actinopterygii</taxon>
        <taxon>Neopterygii</taxon>
        <taxon>Teleostei</taxon>
        <taxon>Neoteleostei</taxon>
        <taxon>Acanthomorphata</taxon>
        <taxon>Ovalentaria</taxon>
        <taxon>Atherinomorphae</taxon>
        <taxon>Cyprinodontiformes</taxon>
        <taxon>Nothobranchiidae</taxon>
        <taxon>Nothobranchius</taxon>
    </lineage>
</organism>
<reference evidence="1" key="1">
    <citation type="submission" date="2016-05" db="EMBL/GenBank/DDBJ databases">
        <authorList>
            <person name="Lavstsen T."/>
            <person name="Jespersen J.S."/>
        </authorList>
    </citation>
    <scope>NUCLEOTIDE SEQUENCE</scope>
    <source>
        <tissue evidence="1">Brain</tissue>
    </source>
</reference>